<comment type="subcellular location">
    <subcellularLocation>
        <location evidence="2">Membrane</location>
        <topology evidence="2">Multi-pass membrane protein</topology>
    </subcellularLocation>
    <subcellularLocation>
        <location evidence="1">Nucleus</location>
    </subcellularLocation>
</comment>
<dbReference type="GO" id="GO:0071035">
    <property type="term" value="P:nuclear polyadenylation-dependent rRNA catabolic process"/>
    <property type="evidence" value="ECO:0007669"/>
    <property type="project" value="TreeGrafter"/>
</dbReference>
<dbReference type="Pfam" id="PF07690">
    <property type="entry name" value="MFS_1"/>
    <property type="match status" value="1"/>
</dbReference>
<dbReference type="PANTHER" id="PTHR12124">
    <property type="entry name" value="POLYMYOSITIS/SCLERODERMA AUTOANTIGEN-RELATED"/>
    <property type="match status" value="1"/>
</dbReference>
<dbReference type="EMBL" id="LNZH02000212">
    <property type="protein sequence ID" value="OCB84955.1"/>
    <property type="molecule type" value="Genomic_DNA"/>
</dbReference>
<keyword evidence="7" id="KW-0269">Exonuclease</keyword>
<dbReference type="InterPro" id="IPR049559">
    <property type="entry name" value="Rrp6p-like_exo"/>
</dbReference>
<keyword evidence="5" id="KW-0378">Hydrolase</keyword>
<accession>A0A9Q5HS29</accession>
<dbReference type="Gene3D" id="1.20.1250.20">
    <property type="entry name" value="MFS general substrate transporter like domains"/>
    <property type="match status" value="1"/>
</dbReference>
<dbReference type="Gene3D" id="1.20.1720.10">
    <property type="entry name" value="Multidrug resistance protein D"/>
    <property type="match status" value="1"/>
</dbReference>
<feature type="compositionally biased region" description="Polar residues" evidence="10">
    <location>
        <begin position="136"/>
        <end position="150"/>
    </location>
</feature>
<comment type="caution">
    <text evidence="14">The sequence shown here is derived from an EMBL/GenBank/DDBJ whole genome shotgun (WGS) entry which is preliminary data.</text>
</comment>
<keyword evidence="3" id="KW-0698">rRNA processing</keyword>
<evidence type="ECO:0000256" key="4">
    <source>
        <dbReference type="ARBA" id="ARBA00022722"/>
    </source>
</evidence>
<keyword evidence="15" id="KW-1185">Reference proteome</keyword>
<dbReference type="CDD" id="cd06147">
    <property type="entry name" value="Rrp6p_like_exo"/>
    <property type="match status" value="1"/>
</dbReference>
<dbReference type="GO" id="GO:0003727">
    <property type="term" value="F:single-stranded RNA binding"/>
    <property type="evidence" value="ECO:0007669"/>
    <property type="project" value="TreeGrafter"/>
</dbReference>
<dbReference type="GO" id="GO:0071036">
    <property type="term" value="P:nuclear polyadenylation-dependent snoRNA catabolic process"/>
    <property type="evidence" value="ECO:0007669"/>
    <property type="project" value="TreeGrafter"/>
</dbReference>
<dbReference type="InterPro" id="IPR020846">
    <property type="entry name" value="MFS_dom"/>
</dbReference>
<dbReference type="Gene3D" id="3.30.420.10">
    <property type="entry name" value="Ribonuclease H-like superfamily/Ribonuclease H"/>
    <property type="match status" value="1"/>
</dbReference>
<keyword evidence="8" id="KW-0539">Nucleus</keyword>
<evidence type="ECO:0000256" key="3">
    <source>
        <dbReference type="ARBA" id="ARBA00022552"/>
    </source>
</evidence>
<proteinExistence type="inferred from homology"/>
<evidence type="ECO:0000313" key="14">
    <source>
        <dbReference type="EMBL" id="OCB84955.1"/>
    </source>
</evidence>
<dbReference type="GO" id="GO:0071038">
    <property type="term" value="P:TRAMP-dependent tRNA surveillance pathway"/>
    <property type="evidence" value="ECO:0007669"/>
    <property type="project" value="TreeGrafter"/>
</dbReference>
<dbReference type="GO" id="GO:0005730">
    <property type="term" value="C:nucleolus"/>
    <property type="evidence" value="ECO:0007669"/>
    <property type="project" value="TreeGrafter"/>
</dbReference>
<evidence type="ECO:0000256" key="9">
    <source>
        <dbReference type="ARBA" id="ARBA00043957"/>
    </source>
</evidence>
<dbReference type="Pfam" id="PF08066">
    <property type="entry name" value="PMC2NT"/>
    <property type="match status" value="1"/>
</dbReference>
<reference evidence="14" key="1">
    <citation type="submission" date="2016-06" db="EMBL/GenBank/DDBJ databases">
        <title>Draft Genome sequence of the fungus Inonotus baumii.</title>
        <authorList>
            <person name="Zhu H."/>
            <person name="Lin W."/>
        </authorList>
    </citation>
    <scope>NUCLEOTIDE SEQUENCE</scope>
    <source>
        <strain evidence="14">821</strain>
    </source>
</reference>
<dbReference type="Gene3D" id="1.10.150.80">
    <property type="entry name" value="HRDC domain"/>
    <property type="match status" value="1"/>
</dbReference>
<dbReference type="GO" id="GO:0000166">
    <property type="term" value="F:nucleotide binding"/>
    <property type="evidence" value="ECO:0007669"/>
    <property type="project" value="InterPro"/>
</dbReference>
<evidence type="ECO:0000256" key="6">
    <source>
        <dbReference type="ARBA" id="ARBA00022835"/>
    </source>
</evidence>
<dbReference type="GO" id="GO:0071044">
    <property type="term" value="P:histone mRNA catabolic process"/>
    <property type="evidence" value="ECO:0007669"/>
    <property type="project" value="TreeGrafter"/>
</dbReference>
<evidence type="ECO:0000256" key="11">
    <source>
        <dbReference type="SAM" id="Phobius"/>
    </source>
</evidence>
<keyword evidence="11" id="KW-0472">Membrane</keyword>
<dbReference type="GO" id="GO:0000176">
    <property type="term" value="C:nuclear exosome (RNase complex)"/>
    <property type="evidence" value="ECO:0007669"/>
    <property type="project" value="InterPro"/>
</dbReference>
<dbReference type="SMART" id="SM00474">
    <property type="entry name" value="35EXOc"/>
    <property type="match status" value="1"/>
</dbReference>
<keyword evidence="6" id="KW-0271">Exosome</keyword>
<dbReference type="InterPro" id="IPR012588">
    <property type="entry name" value="Exosome-assoc_fac_Rrp6_N"/>
</dbReference>
<dbReference type="FunFam" id="3.30.420.10:FF:000059">
    <property type="entry name" value="Exosome complex exonuclease Rrp6"/>
    <property type="match status" value="1"/>
</dbReference>
<dbReference type="OrthoDB" id="2250022at2759"/>
<dbReference type="GO" id="GO:0071051">
    <property type="term" value="P:poly(A)-dependent snoRNA 3'-end processing"/>
    <property type="evidence" value="ECO:0007669"/>
    <property type="project" value="TreeGrafter"/>
</dbReference>
<protein>
    <recommendedName>
        <fullName evidence="16">Major facilitator superfamily (MFS) profile domain-containing protein</fullName>
    </recommendedName>
</protein>
<evidence type="ECO:0000256" key="5">
    <source>
        <dbReference type="ARBA" id="ARBA00022801"/>
    </source>
</evidence>
<dbReference type="PROSITE" id="PS50850">
    <property type="entry name" value="MFS"/>
    <property type="match status" value="1"/>
</dbReference>
<feature type="region of interest" description="Disordered" evidence="10">
    <location>
        <begin position="135"/>
        <end position="154"/>
    </location>
</feature>
<evidence type="ECO:0008006" key="16">
    <source>
        <dbReference type="Google" id="ProtNLM"/>
    </source>
</evidence>
<dbReference type="Pfam" id="PF00570">
    <property type="entry name" value="HRDC"/>
    <property type="match status" value="1"/>
</dbReference>
<evidence type="ECO:0000256" key="8">
    <source>
        <dbReference type="ARBA" id="ARBA00023242"/>
    </source>
</evidence>
<feature type="region of interest" description="Disordered" evidence="10">
    <location>
        <begin position="1123"/>
        <end position="1154"/>
    </location>
</feature>
<feature type="domain" description="Major facilitator superfamily (MFS) profile" evidence="12">
    <location>
        <begin position="870"/>
        <end position="1398"/>
    </location>
</feature>
<feature type="transmembrane region" description="Helical" evidence="11">
    <location>
        <begin position="994"/>
        <end position="1020"/>
    </location>
</feature>
<gene>
    <name evidence="14" type="ORF">A7U60_g7909</name>
</gene>
<dbReference type="InterPro" id="IPR045092">
    <property type="entry name" value="Rrp6-like"/>
</dbReference>
<keyword evidence="11" id="KW-1133">Transmembrane helix</keyword>
<feature type="transmembrane region" description="Helical" evidence="11">
    <location>
        <begin position="1080"/>
        <end position="1101"/>
    </location>
</feature>
<comment type="similarity">
    <text evidence="9">Belongs to the exosome component 10/RRP6 family.</text>
</comment>
<evidence type="ECO:0000256" key="7">
    <source>
        <dbReference type="ARBA" id="ARBA00022839"/>
    </source>
</evidence>
<dbReference type="GO" id="GO:0016020">
    <property type="term" value="C:membrane"/>
    <property type="evidence" value="ECO:0007669"/>
    <property type="project" value="UniProtKB-SubCell"/>
</dbReference>
<feature type="transmembrane region" description="Helical" evidence="11">
    <location>
        <begin position="1376"/>
        <end position="1395"/>
    </location>
</feature>
<evidence type="ECO:0000259" key="13">
    <source>
        <dbReference type="PROSITE" id="PS50967"/>
    </source>
</evidence>
<evidence type="ECO:0000256" key="2">
    <source>
        <dbReference type="ARBA" id="ARBA00004141"/>
    </source>
</evidence>
<dbReference type="SMART" id="SM00341">
    <property type="entry name" value="HRDC"/>
    <property type="match status" value="1"/>
</dbReference>
<sequence>MAAESGSSKYAQVTGSASDAYIADVQKSILKAMKLAVALPADINFNRAIDNDFAREIDSCSVTTLELANRLLGHSTSSYATNSRVKGKSKLEGQEDVVDSFGSLVVDVLDQLFERVDMKLDEYLGRNKPSAVRVKSFQTASSAKTSTNRSGRLDPSILHAAHISKPQLCFKRRMDNSNVSWTPKLKHKYNAQVPLGFTMYDSADADEGGGLDSLELKRAHPYLYEIKHISYPRHMFEHRESTSPLSFENTPFTWIDTKGGLESLLDKLRRVQEIAIDLEHHSYRSFSGFVCLMQISTRKEDFIVDTLALREELEDLNEIFTDPKVVKVLHGADSDVVWLQQDFNIYIMNLFDTYHASRVLDFPRHGLGALLEMYCDFVPDKRYQLADWRIRPLRDEMTRYARADTHFLLYVYDNLRNALLDRAGGLPDLVQAVLDRSQETALRVYKPEVYDLENGNGTGGWNALTEKWGRTLSGMQLAVFRAVHAWRDVIARTEDESTRYVLPNHYVFQLAERPPADMAALLAVFRPIPPLVRTKATSLLEVIRTAVKEALSKAGNTRDIENAGHLQTTLSDTCKELLRTNIAATSSSLLGSQSIAGRVNVTAPSSDRSTLFPKGWTLSKSATKGIDATIPRYQEAVSRIHSSLVASPSIPNASITTSLLNQTEPDETSPNDVVPGIVVEAVSEQIEVPFVPARERQTHSLVTKVENDAIISVGRTRDRKRKRSSLAESTIIVNKDVKKVKGEVTDVNGIIRAVEPKPEEFDYGSAPNFLDEPIMDQSIIGKPQKGKTSKAVVSGNARGRHAYFMPSAAAARKAPKAGQQVSAMTPPNAQKITEEASEKLFIQRRTTRNYPSSPNIPLILSSGQVGQNYLLIANMSSVTLNGLSSSATKPISVVPVTKVDIEHVAVQDDPREWSHTRKVHVYTRNCVILSNHRDLGVEYLLATVQSKAALSQIKADLHASDTEIATSLSTFIIVQGVTPLFWSSVSELKGRKIVYITSEIICIIGCLLVGTARSIAVLIIMRCLQAFGSSSVFSVGAGTLADIYEPHERGTMMGIYYAAPLLGPSLGPIIGGALTDTWNWRATFYFLAAFCVVSLCSFFLFKDTFRRERSLAFQAALSRTKGQSEKKERTRVTPPVSQRTSVDADEKTLRGEPTSLTEKDVEAQGIEKPTAPVVPSIRDVKLSIRDINPLAPLPQVLRIRTNFIILFASGILFAFSYSILYTCSRTFSDKYGYDALKVGLVLLSFGIGSVAGSILGGRWSDYMLRRLKTKNNGKSNPEMRLQSTKWAMLILPLSSAAYGWLCQKKVHVAAVCVALFFAGFLSIWVYSSTLAYIVDANTGRSTTAVACNSCFRGTSAFIAAELAVPLQNSIGDGGLYTVWAGLLIIVGLLTMLLIWKGRGWREYDSLKNSEKSG</sequence>
<dbReference type="InterPro" id="IPR012337">
    <property type="entry name" value="RNaseH-like_sf"/>
</dbReference>
<dbReference type="GO" id="GO:0000175">
    <property type="term" value="F:3'-5'-RNA exonuclease activity"/>
    <property type="evidence" value="ECO:0007669"/>
    <property type="project" value="InterPro"/>
</dbReference>
<feature type="transmembrane region" description="Helical" evidence="11">
    <location>
        <begin position="1055"/>
        <end position="1074"/>
    </location>
</feature>
<dbReference type="PROSITE" id="PS50967">
    <property type="entry name" value="HRDC"/>
    <property type="match status" value="1"/>
</dbReference>
<organism evidence="14 15">
    <name type="scientific">Sanghuangporus baumii</name>
    <name type="common">Phellinus baumii</name>
    <dbReference type="NCBI Taxonomy" id="108892"/>
    <lineage>
        <taxon>Eukaryota</taxon>
        <taxon>Fungi</taxon>
        <taxon>Dikarya</taxon>
        <taxon>Basidiomycota</taxon>
        <taxon>Agaricomycotina</taxon>
        <taxon>Agaricomycetes</taxon>
        <taxon>Hymenochaetales</taxon>
        <taxon>Hymenochaetaceae</taxon>
        <taxon>Sanghuangporus</taxon>
    </lineage>
</organism>
<dbReference type="SUPFAM" id="SSF53098">
    <property type="entry name" value="Ribonuclease H-like"/>
    <property type="match status" value="1"/>
</dbReference>
<feature type="transmembrane region" description="Helical" evidence="11">
    <location>
        <begin position="1240"/>
        <end position="1260"/>
    </location>
</feature>
<evidence type="ECO:0000256" key="10">
    <source>
        <dbReference type="SAM" id="MobiDB-lite"/>
    </source>
</evidence>
<dbReference type="InterPro" id="IPR044876">
    <property type="entry name" value="HRDC_dom_sf"/>
</dbReference>
<keyword evidence="4" id="KW-0540">Nuclease</keyword>
<dbReference type="InterPro" id="IPR036397">
    <property type="entry name" value="RNaseH_sf"/>
</dbReference>
<feature type="transmembrane region" description="Helical" evidence="11">
    <location>
        <begin position="1307"/>
        <end position="1333"/>
    </location>
</feature>
<keyword evidence="11" id="KW-0812">Transmembrane</keyword>
<dbReference type="InterPro" id="IPR002121">
    <property type="entry name" value="HRDC_dom"/>
</dbReference>
<evidence type="ECO:0000256" key="1">
    <source>
        <dbReference type="ARBA" id="ARBA00004123"/>
    </source>
</evidence>
<evidence type="ECO:0000313" key="15">
    <source>
        <dbReference type="Proteomes" id="UP000757232"/>
    </source>
</evidence>
<dbReference type="InterPro" id="IPR002562">
    <property type="entry name" value="3'-5'_exonuclease_dom"/>
</dbReference>
<dbReference type="GO" id="GO:0071037">
    <property type="term" value="P:nuclear polyadenylation-dependent snRNA catabolic process"/>
    <property type="evidence" value="ECO:0007669"/>
    <property type="project" value="TreeGrafter"/>
</dbReference>
<dbReference type="CDD" id="cd17323">
    <property type="entry name" value="MFS_Tpo1_MDR_like"/>
    <property type="match status" value="1"/>
</dbReference>
<feature type="domain" description="HRDC" evidence="13">
    <location>
        <begin position="473"/>
        <end position="553"/>
    </location>
</feature>
<dbReference type="GO" id="GO:0000467">
    <property type="term" value="P:exonucleolytic trimming to generate mature 3'-end of 5.8S rRNA from tricistronic rRNA transcript (SSU-rRNA, 5.8S rRNA, LSU-rRNA)"/>
    <property type="evidence" value="ECO:0007669"/>
    <property type="project" value="InterPro"/>
</dbReference>
<evidence type="ECO:0000259" key="12">
    <source>
        <dbReference type="PROSITE" id="PS50850"/>
    </source>
</evidence>
<dbReference type="GO" id="GO:0071040">
    <property type="term" value="P:nuclear polyadenylation-dependent antisense transcript catabolic process"/>
    <property type="evidence" value="ECO:0007669"/>
    <property type="project" value="TreeGrafter"/>
</dbReference>
<dbReference type="InterPro" id="IPR036259">
    <property type="entry name" value="MFS_trans_sf"/>
</dbReference>
<dbReference type="SUPFAM" id="SSF47819">
    <property type="entry name" value="HRDC-like"/>
    <property type="match status" value="1"/>
</dbReference>
<dbReference type="GO" id="GO:0071039">
    <property type="term" value="P:nuclear polyadenylation-dependent CUT catabolic process"/>
    <property type="evidence" value="ECO:0007669"/>
    <property type="project" value="TreeGrafter"/>
</dbReference>
<name>A0A9Q5HS29_SANBA</name>
<dbReference type="Proteomes" id="UP000757232">
    <property type="component" value="Unassembled WGS sequence"/>
</dbReference>
<dbReference type="InterPro" id="IPR010997">
    <property type="entry name" value="HRDC-like_sf"/>
</dbReference>
<dbReference type="Pfam" id="PF01612">
    <property type="entry name" value="DNA_pol_A_exo1"/>
    <property type="match status" value="1"/>
</dbReference>
<feature type="transmembrane region" description="Helical" evidence="11">
    <location>
        <begin position="1203"/>
        <end position="1220"/>
    </location>
</feature>
<dbReference type="PANTHER" id="PTHR12124:SF47">
    <property type="entry name" value="EXOSOME COMPONENT 10"/>
    <property type="match status" value="1"/>
</dbReference>
<dbReference type="GO" id="GO:0022857">
    <property type="term" value="F:transmembrane transporter activity"/>
    <property type="evidence" value="ECO:0007669"/>
    <property type="project" value="InterPro"/>
</dbReference>
<dbReference type="InterPro" id="IPR011701">
    <property type="entry name" value="MFS"/>
</dbReference>
<dbReference type="FunFam" id="1.10.150.80:FF:000001">
    <property type="entry name" value="Putative exosome component 10"/>
    <property type="match status" value="1"/>
</dbReference>
<dbReference type="SUPFAM" id="SSF103473">
    <property type="entry name" value="MFS general substrate transporter"/>
    <property type="match status" value="1"/>
</dbReference>